<protein>
    <submittedName>
        <fullName evidence="9">Rod shape-determining protein MreD</fullName>
    </submittedName>
</protein>
<feature type="transmembrane region" description="Helical" evidence="8">
    <location>
        <begin position="144"/>
        <end position="162"/>
    </location>
</feature>
<comment type="similarity">
    <text evidence="2">Belongs to the MreD family.</text>
</comment>
<comment type="subcellular location">
    <subcellularLocation>
        <location evidence="1">Cell membrane</location>
        <topology evidence="1">Multi-pass membrane protein</topology>
    </subcellularLocation>
</comment>
<proteinExistence type="inferred from homology"/>
<dbReference type="Pfam" id="PF04093">
    <property type="entry name" value="MreD"/>
    <property type="match status" value="1"/>
</dbReference>
<reference evidence="9 10" key="1">
    <citation type="submission" date="2021-03" db="EMBL/GenBank/DDBJ databases">
        <title>Genomic Encyclopedia of Type Strains, Phase IV (KMG-IV): sequencing the most valuable type-strain genomes for metagenomic binning, comparative biology and taxonomic classification.</title>
        <authorList>
            <person name="Goeker M."/>
        </authorList>
    </citation>
    <scope>NUCLEOTIDE SEQUENCE [LARGE SCALE GENOMIC DNA]</scope>
    <source>
        <strain evidence="9 10">DSM 14349</strain>
    </source>
</reference>
<evidence type="ECO:0000313" key="10">
    <source>
        <dbReference type="Proteomes" id="UP001519272"/>
    </source>
</evidence>
<evidence type="ECO:0000313" key="9">
    <source>
        <dbReference type="EMBL" id="MBP1904938.1"/>
    </source>
</evidence>
<keyword evidence="7 8" id="KW-0472">Membrane</keyword>
<keyword evidence="10" id="KW-1185">Reference proteome</keyword>
<keyword evidence="6 8" id="KW-1133">Transmembrane helix</keyword>
<evidence type="ECO:0000256" key="3">
    <source>
        <dbReference type="ARBA" id="ARBA00022475"/>
    </source>
</evidence>
<dbReference type="InterPro" id="IPR007227">
    <property type="entry name" value="Cell_shape_determining_MreD"/>
</dbReference>
<evidence type="ECO:0000256" key="7">
    <source>
        <dbReference type="ARBA" id="ARBA00023136"/>
    </source>
</evidence>
<feature type="transmembrane region" description="Helical" evidence="8">
    <location>
        <begin position="106"/>
        <end position="129"/>
    </location>
</feature>
<organism evidence="9 10">
    <name type="scientific">Paenibacillus turicensis</name>
    <dbReference type="NCBI Taxonomy" id="160487"/>
    <lineage>
        <taxon>Bacteria</taxon>
        <taxon>Bacillati</taxon>
        <taxon>Bacillota</taxon>
        <taxon>Bacilli</taxon>
        <taxon>Bacillales</taxon>
        <taxon>Paenibacillaceae</taxon>
        <taxon>Paenibacillus</taxon>
    </lineage>
</organism>
<dbReference type="RefSeq" id="WP_210088612.1">
    <property type="nucleotide sequence ID" value="NZ_JAGGKG010000006.1"/>
</dbReference>
<evidence type="ECO:0000256" key="4">
    <source>
        <dbReference type="ARBA" id="ARBA00022692"/>
    </source>
</evidence>
<name>A0ABS4FQS9_9BACL</name>
<evidence type="ECO:0000256" key="2">
    <source>
        <dbReference type="ARBA" id="ARBA00007776"/>
    </source>
</evidence>
<keyword evidence="5" id="KW-0133">Cell shape</keyword>
<feature type="transmembrane region" description="Helical" evidence="8">
    <location>
        <begin position="12"/>
        <end position="30"/>
    </location>
</feature>
<evidence type="ECO:0000256" key="6">
    <source>
        <dbReference type="ARBA" id="ARBA00022989"/>
    </source>
</evidence>
<gene>
    <name evidence="9" type="ORF">J2Z32_001563</name>
</gene>
<keyword evidence="3" id="KW-1003">Cell membrane</keyword>
<dbReference type="EMBL" id="JAGGKG010000006">
    <property type="protein sequence ID" value="MBP1904938.1"/>
    <property type="molecule type" value="Genomic_DNA"/>
</dbReference>
<evidence type="ECO:0000256" key="5">
    <source>
        <dbReference type="ARBA" id="ARBA00022960"/>
    </source>
</evidence>
<dbReference type="Proteomes" id="UP001519272">
    <property type="component" value="Unassembled WGS sequence"/>
</dbReference>
<comment type="caution">
    <text evidence="9">The sequence shown here is derived from an EMBL/GenBank/DDBJ whole genome shotgun (WGS) entry which is preliminary data.</text>
</comment>
<feature type="transmembrane region" description="Helical" evidence="8">
    <location>
        <begin position="72"/>
        <end position="94"/>
    </location>
</feature>
<accession>A0ABS4FQS9</accession>
<evidence type="ECO:0000256" key="8">
    <source>
        <dbReference type="SAM" id="Phobius"/>
    </source>
</evidence>
<sequence length="182" mass="21149">MSRVQRRKYILLLLLFLLFIIEGTIIPWLIPGFLQNRIAPHLVYIVILFVTVYYDRHTALILGFSFGMLHDIVYYGALIGTYSLAMGCSCYILGLIFRSHRAPMPLMLIVTLLGSLLFDSIVYGVYLVFEITHLPFSWALSNHIIPTMFFHFAFALMIYVPLRRQLEIIAKRRSLDENKTRT</sequence>
<keyword evidence="4 8" id="KW-0812">Transmembrane</keyword>
<dbReference type="NCBIfam" id="TIGR03426">
    <property type="entry name" value="shape_MreD"/>
    <property type="match status" value="1"/>
</dbReference>
<evidence type="ECO:0000256" key="1">
    <source>
        <dbReference type="ARBA" id="ARBA00004651"/>
    </source>
</evidence>